<dbReference type="AlphaFoldDB" id="N2BVU2"/>
<dbReference type="HOGENOM" id="CLU_1861094_0_0_11"/>
<dbReference type="PATRIC" id="fig|997872.3.peg.261"/>
<gene>
    <name evidence="2" type="ORF">HMPREF1091_00271</name>
</gene>
<name>N2BVU2_9ACTN</name>
<proteinExistence type="predicted"/>
<evidence type="ECO:0000313" key="2">
    <source>
        <dbReference type="EMBL" id="EMZ42713.1"/>
    </source>
</evidence>
<dbReference type="Proteomes" id="UP000012651">
    <property type="component" value="Unassembled WGS sequence"/>
</dbReference>
<evidence type="ECO:0000256" key="1">
    <source>
        <dbReference type="SAM" id="Coils"/>
    </source>
</evidence>
<dbReference type="RefSeq" id="WP_002563046.1">
    <property type="nucleotide sequence ID" value="NZ_KB822533.1"/>
</dbReference>
<comment type="caution">
    <text evidence="2">The sequence shown here is derived from an EMBL/GenBank/DDBJ whole genome shotgun (WGS) entry which is preliminary data.</text>
</comment>
<accession>N2BVU2</accession>
<dbReference type="OrthoDB" id="3194815at2"/>
<keyword evidence="1" id="KW-0175">Coiled coil</keyword>
<dbReference type="EMBL" id="AGXC01000001">
    <property type="protein sequence ID" value="EMZ42713.1"/>
    <property type="molecule type" value="Genomic_DNA"/>
</dbReference>
<evidence type="ECO:0000313" key="3">
    <source>
        <dbReference type="Proteomes" id="UP000012651"/>
    </source>
</evidence>
<keyword evidence="3" id="KW-1185">Reference proteome</keyword>
<feature type="coiled-coil region" evidence="1">
    <location>
        <begin position="86"/>
        <end position="120"/>
    </location>
</feature>
<protein>
    <submittedName>
        <fullName evidence="2">Uncharacterized protein</fullName>
    </submittedName>
</protein>
<organism evidence="2 3">
    <name type="scientific">Atopobium minutum 10063974</name>
    <dbReference type="NCBI Taxonomy" id="997872"/>
    <lineage>
        <taxon>Bacteria</taxon>
        <taxon>Bacillati</taxon>
        <taxon>Actinomycetota</taxon>
        <taxon>Coriobacteriia</taxon>
        <taxon>Coriobacteriales</taxon>
        <taxon>Atopobiaceae</taxon>
        <taxon>Atopobium</taxon>
    </lineage>
</organism>
<sequence>MAVQDGYSRYACDVQSCNSSTFALPETDEADSYVMRRRIDASGVERKMLLCPEHAAIYADIVKACDGYYTEFEQTGKARIIAKADLEAANAKTAEVQAKLDEAEKARKWWSDKFRALEKEFNAYKETHPDKQTGGDA</sequence>
<reference evidence="2 3" key="1">
    <citation type="submission" date="2013-03" db="EMBL/GenBank/DDBJ databases">
        <title>The Genome Sequence of Atopobium minutum 10063974.</title>
        <authorList>
            <consortium name="The Broad Institute Genome Sequencing Platform"/>
            <person name="Earl A."/>
            <person name="Ward D."/>
            <person name="Feldgarden M."/>
            <person name="Gevers D."/>
            <person name="Lambert T."/>
            <person name="Marvaud J.-C."/>
            <person name="Courvalin P."/>
            <person name="Walker B."/>
            <person name="Young S.K."/>
            <person name="Zeng Q."/>
            <person name="Gargeya S."/>
            <person name="Fitzgerald M."/>
            <person name="Haas B."/>
            <person name="Abouelleil A."/>
            <person name="Alvarado L."/>
            <person name="Arachchi H.M."/>
            <person name="Berlin A.M."/>
            <person name="Chapman S.B."/>
            <person name="Dewar J."/>
            <person name="Goldberg J."/>
            <person name="Griggs A."/>
            <person name="Gujja S."/>
            <person name="Hansen M."/>
            <person name="Howarth C."/>
            <person name="Imamovic A."/>
            <person name="Larimer J."/>
            <person name="McCowan C."/>
            <person name="Murphy C."/>
            <person name="Neiman D."/>
            <person name="Pearson M."/>
            <person name="Priest M."/>
            <person name="Roberts A."/>
            <person name="Saif S."/>
            <person name="Shea T."/>
            <person name="Sisk P."/>
            <person name="Sykes S."/>
            <person name="Wortman J."/>
            <person name="Nusbaum C."/>
            <person name="Birren B."/>
        </authorList>
    </citation>
    <scope>NUCLEOTIDE SEQUENCE [LARGE SCALE GENOMIC DNA]</scope>
    <source>
        <strain evidence="2 3">10063974</strain>
    </source>
</reference>